<keyword evidence="1" id="KW-1133">Transmembrane helix</keyword>
<reference evidence="3" key="1">
    <citation type="submission" date="2024-02" db="EMBL/GenBank/DDBJ databases">
        <title>Genome sequences of strain Gemmobacter sp. JM10B15.</title>
        <authorList>
            <person name="Zhang M."/>
        </authorList>
    </citation>
    <scope>NUCLEOTIDE SEQUENCE</scope>
    <source>
        <strain evidence="3">JM10B15</strain>
    </source>
</reference>
<proteinExistence type="predicted"/>
<feature type="transmembrane region" description="Helical" evidence="1">
    <location>
        <begin position="335"/>
        <end position="356"/>
    </location>
</feature>
<comment type="caution">
    <text evidence="3">The sequence shown here is derived from an EMBL/GenBank/DDBJ whole genome shotgun (WGS) entry which is preliminary data.</text>
</comment>
<dbReference type="PANTHER" id="PTHR12126">
    <property type="entry name" value="NADH-UBIQUINONE OXIDOREDUCTASE 39 KDA SUBUNIT-RELATED"/>
    <property type="match status" value="1"/>
</dbReference>
<keyword evidence="4" id="KW-1185">Reference proteome</keyword>
<feature type="transmembrane region" description="Helical" evidence="1">
    <location>
        <begin position="301"/>
        <end position="320"/>
    </location>
</feature>
<dbReference type="PANTHER" id="PTHR12126:SF11">
    <property type="entry name" value="NADH DEHYDROGENASE [UBIQUINONE] 1 ALPHA SUBCOMPLEX SUBUNIT 9, MITOCHONDRIAL"/>
    <property type="match status" value="1"/>
</dbReference>
<dbReference type="InterPro" id="IPR001509">
    <property type="entry name" value="Epimerase_deHydtase"/>
</dbReference>
<dbReference type="Gene3D" id="3.40.50.720">
    <property type="entry name" value="NAD(P)-binding Rossmann-like Domain"/>
    <property type="match status" value="1"/>
</dbReference>
<evidence type="ECO:0000313" key="3">
    <source>
        <dbReference type="EMBL" id="MEH7827252.1"/>
    </source>
</evidence>
<dbReference type="RefSeq" id="WP_335419771.1">
    <property type="nucleotide sequence ID" value="NZ_JBALHR010000002.1"/>
</dbReference>
<dbReference type="InterPro" id="IPR025695">
    <property type="entry name" value="DoxX-like"/>
</dbReference>
<sequence>MKVLVLGADGFIGRHIAFALRDAGHEVIASARRVDRLQAMGFRTLRTDLTDPASHAPGFWADVRDCTVVNAAGLLAGTEAAFAAVYDHALRAVLAAVTGPSLHVSAVGIEADTPFARWRRVSEQVALDAGAMVLRPGLVMADTSYGGTSALRGFAALPFVTPVAGTGTQPFNPIHAADLAAVIAEMLAEPQPGVWEVGGPEVLTQADLATSLRRWLGLRLVPVWRVPDRLARLAGRVGDVLRLGPISSTALRQLEQGVQTDPAPLLARLRTRPRGFSAFQFDRPAGTQDLWQARLYLLKPLIRLTLAVMWLASAALGLFLPGRAFLQHLEAVPEGLALIMARAGGLADLALGLALLRDWRPGLVARAQIALVLAYTAGLTLLAPDLWFDPFGGLLKNLPVLALILVHLALVEER</sequence>
<evidence type="ECO:0000313" key="4">
    <source>
        <dbReference type="Proteomes" id="UP001431963"/>
    </source>
</evidence>
<dbReference type="Proteomes" id="UP001431963">
    <property type="component" value="Unassembled WGS sequence"/>
</dbReference>
<dbReference type="InterPro" id="IPR036291">
    <property type="entry name" value="NAD(P)-bd_dom_sf"/>
</dbReference>
<dbReference type="InterPro" id="IPR051207">
    <property type="entry name" value="ComplexI_NDUFA9_subunit"/>
</dbReference>
<evidence type="ECO:0000256" key="1">
    <source>
        <dbReference type="SAM" id="Phobius"/>
    </source>
</evidence>
<keyword evidence="1" id="KW-0812">Transmembrane</keyword>
<dbReference type="Pfam" id="PF01370">
    <property type="entry name" value="Epimerase"/>
    <property type="match status" value="1"/>
</dbReference>
<organism evidence="3 4">
    <name type="scientific">Gemmobacter denitrificans</name>
    <dbReference type="NCBI Taxonomy" id="3123040"/>
    <lineage>
        <taxon>Bacteria</taxon>
        <taxon>Pseudomonadati</taxon>
        <taxon>Pseudomonadota</taxon>
        <taxon>Alphaproteobacteria</taxon>
        <taxon>Rhodobacterales</taxon>
        <taxon>Paracoccaceae</taxon>
        <taxon>Gemmobacter</taxon>
    </lineage>
</organism>
<accession>A0ABU8BRC6</accession>
<feature type="domain" description="NAD-dependent epimerase/dehydratase" evidence="2">
    <location>
        <begin position="3"/>
        <end position="83"/>
    </location>
</feature>
<protein>
    <submittedName>
        <fullName evidence="3">SDR family oxidoreductase</fullName>
    </submittedName>
</protein>
<name>A0ABU8BRC6_9RHOB</name>
<feature type="transmembrane region" description="Helical" evidence="1">
    <location>
        <begin position="394"/>
        <end position="411"/>
    </location>
</feature>
<gene>
    <name evidence="3" type="ORF">V6590_03755</name>
</gene>
<dbReference type="Pfam" id="PF13781">
    <property type="entry name" value="DoxX_3"/>
    <property type="match status" value="1"/>
</dbReference>
<feature type="transmembrane region" description="Helical" evidence="1">
    <location>
        <begin position="363"/>
        <end position="382"/>
    </location>
</feature>
<dbReference type="SUPFAM" id="SSF51735">
    <property type="entry name" value="NAD(P)-binding Rossmann-fold domains"/>
    <property type="match status" value="1"/>
</dbReference>
<dbReference type="EMBL" id="JBALHR010000002">
    <property type="protein sequence ID" value="MEH7827252.1"/>
    <property type="molecule type" value="Genomic_DNA"/>
</dbReference>
<keyword evidence="1" id="KW-0472">Membrane</keyword>
<evidence type="ECO:0000259" key="2">
    <source>
        <dbReference type="Pfam" id="PF01370"/>
    </source>
</evidence>